<evidence type="ECO:0000313" key="1">
    <source>
        <dbReference type="EMBL" id="EEF63279.1"/>
    </source>
</evidence>
<protein>
    <recommendedName>
        <fullName evidence="3">DUF2622 domain-containing protein</fullName>
    </recommendedName>
</protein>
<name>B9X9N5_PEDPL</name>
<dbReference type="Proteomes" id="UP000003688">
    <property type="component" value="Unassembled WGS sequence"/>
</dbReference>
<organism evidence="1 2">
    <name type="scientific">Pedosphaera parvula (strain Ellin514)</name>
    <dbReference type="NCBI Taxonomy" id="320771"/>
    <lineage>
        <taxon>Bacteria</taxon>
        <taxon>Pseudomonadati</taxon>
        <taxon>Verrucomicrobiota</taxon>
        <taxon>Pedosphaerae</taxon>
        <taxon>Pedosphaerales</taxon>
        <taxon>Pedosphaeraceae</taxon>
        <taxon>Pedosphaera</taxon>
    </lineage>
</organism>
<keyword evidence="2" id="KW-1185">Reference proteome</keyword>
<evidence type="ECO:0000313" key="2">
    <source>
        <dbReference type="Proteomes" id="UP000003688"/>
    </source>
</evidence>
<gene>
    <name evidence="1" type="ORF">Cflav_PD5914</name>
</gene>
<comment type="caution">
    <text evidence="1">The sequence shown here is derived from an EMBL/GenBank/DDBJ whole genome shotgun (WGS) entry which is preliminary data.</text>
</comment>
<dbReference type="AlphaFoldDB" id="B9X9N5"/>
<dbReference type="EMBL" id="ABOX02000001">
    <property type="protein sequence ID" value="EEF63279.1"/>
    <property type="molecule type" value="Genomic_DNA"/>
</dbReference>
<dbReference type="OrthoDB" id="674126at2"/>
<proteinExistence type="predicted"/>
<evidence type="ECO:0008006" key="3">
    <source>
        <dbReference type="Google" id="ProtNLM"/>
    </source>
</evidence>
<accession>B9X9N5</accession>
<reference evidence="1 2" key="1">
    <citation type="journal article" date="2011" name="J. Bacteriol.">
        <title>Genome sequence of 'Pedosphaera parvula' Ellin514, an aerobic Verrucomicrobial isolate from pasture soil.</title>
        <authorList>
            <person name="Kant R."/>
            <person name="van Passel M.W."/>
            <person name="Sangwan P."/>
            <person name="Palva A."/>
            <person name="Lucas S."/>
            <person name="Copeland A."/>
            <person name="Lapidus A."/>
            <person name="Glavina Del Rio T."/>
            <person name="Dalin E."/>
            <person name="Tice H."/>
            <person name="Bruce D."/>
            <person name="Goodwin L."/>
            <person name="Pitluck S."/>
            <person name="Chertkov O."/>
            <person name="Larimer F.W."/>
            <person name="Land M.L."/>
            <person name="Hauser L."/>
            <person name="Brettin T.S."/>
            <person name="Detter J.C."/>
            <person name="Han S."/>
            <person name="de Vos W.M."/>
            <person name="Janssen P.H."/>
            <person name="Smidt H."/>
        </authorList>
    </citation>
    <scope>NUCLEOTIDE SEQUENCE [LARGE SCALE GENOMIC DNA]</scope>
    <source>
        <strain evidence="1 2">Ellin514</strain>
    </source>
</reference>
<sequence length="93" mass="10831">MESYITRVEFLDPSNTDYYDLYSALERRGFSRHIQCDEEVGYYFPMKEFSYSGTADLNQMLGLVTEAAQEILKPCNVEIFESGQRQPSELLVR</sequence>
<dbReference type="RefSeq" id="WP_007412586.1">
    <property type="nucleotide sequence ID" value="NZ_ABOX02000001.1"/>
</dbReference>